<reference evidence="11" key="1">
    <citation type="journal article" date="2002" name="Science">
        <title>The draft genome of Ciona intestinalis: insights into chordate and vertebrate origins.</title>
        <authorList>
            <person name="Dehal P."/>
            <person name="Satou Y."/>
            <person name="Campbell R.K."/>
            <person name="Chapman J."/>
            <person name="Degnan B."/>
            <person name="De Tomaso A."/>
            <person name="Davidson B."/>
            <person name="Di Gregorio A."/>
            <person name="Gelpke M."/>
            <person name="Goodstein D.M."/>
            <person name="Harafuji N."/>
            <person name="Hastings K.E."/>
            <person name="Ho I."/>
            <person name="Hotta K."/>
            <person name="Huang W."/>
            <person name="Kawashima T."/>
            <person name="Lemaire P."/>
            <person name="Martinez D."/>
            <person name="Meinertzhagen I.A."/>
            <person name="Necula S."/>
            <person name="Nonaka M."/>
            <person name="Putnam N."/>
            <person name="Rash S."/>
            <person name="Saiga H."/>
            <person name="Satake M."/>
            <person name="Terry A."/>
            <person name="Yamada L."/>
            <person name="Wang H.G."/>
            <person name="Awazu S."/>
            <person name="Azumi K."/>
            <person name="Boore J."/>
            <person name="Branno M."/>
            <person name="Chin-Bow S."/>
            <person name="DeSantis R."/>
            <person name="Doyle S."/>
            <person name="Francino P."/>
            <person name="Keys D.N."/>
            <person name="Haga S."/>
            <person name="Hayashi H."/>
            <person name="Hino K."/>
            <person name="Imai K.S."/>
            <person name="Inaba K."/>
            <person name="Kano S."/>
            <person name="Kobayashi K."/>
            <person name="Kobayashi M."/>
            <person name="Lee B.I."/>
            <person name="Makabe K.W."/>
            <person name="Manohar C."/>
            <person name="Matassi G."/>
            <person name="Medina M."/>
            <person name="Mochizuki Y."/>
            <person name="Mount S."/>
            <person name="Morishita T."/>
            <person name="Miura S."/>
            <person name="Nakayama A."/>
            <person name="Nishizaka S."/>
            <person name="Nomoto H."/>
            <person name="Ohta F."/>
            <person name="Oishi K."/>
            <person name="Rigoutsos I."/>
            <person name="Sano M."/>
            <person name="Sasaki A."/>
            <person name="Sasakura Y."/>
            <person name="Shoguchi E."/>
            <person name="Shin-i T."/>
            <person name="Spagnuolo A."/>
            <person name="Stainier D."/>
            <person name="Suzuki M.M."/>
            <person name="Tassy O."/>
            <person name="Takatori N."/>
            <person name="Tokuoka M."/>
            <person name="Yagi K."/>
            <person name="Yoshizaki F."/>
            <person name="Wada S."/>
            <person name="Zhang C."/>
            <person name="Hyatt P.D."/>
            <person name="Larimer F."/>
            <person name="Detter C."/>
            <person name="Doggett N."/>
            <person name="Glavina T."/>
            <person name="Hawkins T."/>
            <person name="Richardson P."/>
            <person name="Lucas S."/>
            <person name="Kohara Y."/>
            <person name="Levine M."/>
            <person name="Satoh N."/>
            <person name="Rokhsar D.S."/>
        </authorList>
    </citation>
    <scope>NUCLEOTIDE SEQUENCE [LARGE SCALE GENOMIC DNA]</scope>
</reference>
<dbReference type="InterPro" id="IPR000742">
    <property type="entry name" value="EGF"/>
</dbReference>
<organism evidence="10 11">
    <name type="scientific">Ciona intestinalis</name>
    <name type="common">Transparent sea squirt</name>
    <name type="synonym">Ascidia intestinalis</name>
    <dbReference type="NCBI Taxonomy" id="7719"/>
    <lineage>
        <taxon>Eukaryota</taxon>
        <taxon>Metazoa</taxon>
        <taxon>Chordata</taxon>
        <taxon>Tunicata</taxon>
        <taxon>Ascidiacea</taxon>
        <taxon>Phlebobranchia</taxon>
        <taxon>Cionidae</taxon>
        <taxon>Ciona</taxon>
    </lineage>
</organism>
<evidence type="ECO:0000259" key="8">
    <source>
        <dbReference type="PROSITE" id="PS50026"/>
    </source>
</evidence>
<reference evidence="10" key="4">
    <citation type="submission" date="2025-09" db="UniProtKB">
        <authorList>
            <consortium name="Ensembl"/>
        </authorList>
    </citation>
    <scope>IDENTIFICATION</scope>
</reference>
<dbReference type="GeneTree" id="ENSGT00940000173442"/>
<dbReference type="Pfam" id="PF00008">
    <property type="entry name" value="EGF"/>
    <property type="match status" value="1"/>
</dbReference>
<keyword evidence="1 6" id="KW-0245">EGF-like domain</keyword>
<feature type="disulfide bond" evidence="6">
    <location>
        <begin position="48"/>
        <end position="57"/>
    </location>
</feature>
<protein>
    <recommendedName>
        <fullName evidence="12">VWFA domain-containing protein</fullName>
    </recommendedName>
</protein>
<keyword evidence="4 6" id="KW-1015">Disulfide bond</keyword>
<evidence type="ECO:0000256" key="7">
    <source>
        <dbReference type="SAM" id="SignalP"/>
    </source>
</evidence>
<dbReference type="AlphaFoldDB" id="F7BII5"/>
<dbReference type="STRING" id="7719.ENSCINP00000026363"/>
<proteinExistence type="predicted"/>
<evidence type="ECO:0000256" key="2">
    <source>
        <dbReference type="ARBA" id="ARBA00022729"/>
    </source>
</evidence>
<feature type="signal peptide" evidence="7">
    <location>
        <begin position="1"/>
        <end position="18"/>
    </location>
</feature>
<evidence type="ECO:0000313" key="11">
    <source>
        <dbReference type="Proteomes" id="UP000008144"/>
    </source>
</evidence>
<dbReference type="PROSITE" id="PS50026">
    <property type="entry name" value="EGF_3"/>
    <property type="match status" value="1"/>
</dbReference>
<evidence type="ECO:0000313" key="10">
    <source>
        <dbReference type="Ensembl" id="ENSCINP00000026363.2"/>
    </source>
</evidence>
<dbReference type="PANTHER" id="PTHR24020:SF20">
    <property type="entry name" value="PH DOMAIN-CONTAINING PROTEIN"/>
    <property type="match status" value="1"/>
</dbReference>
<dbReference type="FunFam" id="2.10.25.10:FF:000321">
    <property type="entry name" value="Protein delta homolog 1"/>
    <property type="match status" value="1"/>
</dbReference>
<reference evidence="10" key="2">
    <citation type="journal article" date="2008" name="Genome Biol.">
        <title>Improved genome assembly and evidence-based global gene model set for the chordate Ciona intestinalis: new insight into intron and operon populations.</title>
        <authorList>
            <person name="Satou Y."/>
            <person name="Mineta K."/>
            <person name="Ogasawara M."/>
            <person name="Sasakura Y."/>
            <person name="Shoguchi E."/>
            <person name="Ueno K."/>
            <person name="Yamada L."/>
            <person name="Matsumoto J."/>
            <person name="Wasserscheid J."/>
            <person name="Dewar K."/>
            <person name="Wiley G.B."/>
            <person name="Macmil S.L."/>
            <person name="Roe B.A."/>
            <person name="Zeller R.W."/>
            <person name="Hastings K.E."/>
            <person name="Lemaire P."/>
            <person name="Lindquist E."/>
            <person name="Endo T."/>
            <person name="Hotta K."/>
            <person name="Inaba K."/>
        </authorList>
    </citation>
    <scope>NUCLEOTIDE SEQUENCE [LARGE SCALE GENOMIC DNA]</scope>
    <source>
        <strain evidence="10">wild type</strain>
    </source>
</reference>
<evidence type="ECO:0008006" key="12">
    <source>
        <dbReference type="Google" id="ProtNLM"/>
    </source>
</evidence>
<keyword evidence="3" id="KW-0677">Repeat</keyword>
<dbReference type="PANTHER" id="PTHR24020">
    <property type="entry name" value="COLLAGEN ALPHA"/>
    <property type="match status" value="1"/>
</dbReference>
<dbReference type="InterPro" id="IPR050525">
    <property type="entry name" value="ECM_Assembly_Org"/>
</dbReference>
<evidence type="ECO:0000259" key="9">
    <source>
        <dbReference type="PROSITE" id="PS50234"/>
    </source>
</evidence>
<dbReference type="PROSITE" id="PS50234">
    <property type="entry name" value="VWFA"/>
    <property type="match status" value="1"/>
</dbReference>
<dbReference type="Ensembl" id="ENSCINT00000026609.2">
    <property type="protein sequence ID" value="ENSCINP00000026363.2"/>
    <property type="gene ID" value="ENSCING00000002721.3"/>
</dbReference>
<dbReference type="Gene3D" id="3.40.50.410">
    <property type="entry name" value="von Willebrand factor, type A domain"/>
    <property type="match status" value="1"/>
</dbReference>
<evidence type="ECO:0000256" key="4">
    <source>
        <dbReference type="ARBA" id="ARBA00023157"/>
    </source>
</evidence>
<dbReference type="HOGENOM" id="CLU_1187302_0_0_1"/>
<feature type="domain" description="EGF-like" evidence="8">
    <location>
        <begin position="22"/>
        <end position="58"/>
    </location>
</feature>
<dbReference type="Gene3D" id="2.10.25.10">
    <property type="entry name" value="Laminin"/>
    <property type="match status" value="1"/>
</dbReference>
<keyword evidence="5" id="KW-0325">Glycoprotein</keyword>
<accession>F7BII5</accession>
<dbReference type="InterPro" id="IPR036465">
    <property type="entry name" value="vWFA_dom_sf"/>
</dbReference>
<reference evidence="10" key="3">
    <citation type="submission" date="2025-08" db="UniProtKB">
        <authorList>
            <consortium name="Ensembl"/>
        </authorList>
    </citation>
    <scope>IDENTIFICATION</scope>
</reference>
<keyword evidence="2 7" id="KW-0732">Signal</keyword>
<dbReference type="SUPFAM" id="SSF53300">
    <property type="entry name" value="vWA-like"/>
    <property type="match status" value="1"/>
</dbReference>
<evidence type="ECO:0000256" key="5">
    <source>
        <dbReference type="ARBA" id="ARBA00023180"/>
    </source>
</evidence>
<dbReference type="EMBL" id="EAAA01002291">
    <property type="status" value="NOT_ANNOTATED_CDS"/>
    <property type="molecule type" value="Genomic_DNA"/>
</dbReference>
<dbReference type="Pfam" id="PF00092">
    <property type="entry name" value="VWA"/>
    <property type="match status" value="1"/>
</dbReference>
<comment type="caution">
    <text evidence="6">Lacks conserved residue(s) required for the propagation of feature annotation.</text>
</comment>
<name>F7BII5_CIOIN</name>
<dbReference type="CDD" id="cd01450">
    <property type="entry name" value="vWFA_subfamily_ECM"/>
    <property type="match status" value="1"/>
</dbReference>
<dbReference type="PROSITE" id="PS00022">
    <property type="entry name" value="EGF_1"/>
    <property type="match status" value="1"/>
</dbReference>
<feature type="domain" description="VWFA" evidence="9">
    <location>
        <begin position="70"/>
        <end position="234"/>
    </location>
</feature>
<evidence type="ECO:0000256" key="1">
    <source>
        <dbReference type="ARBA" id="ARBA00022536"/>
    </source>
</evidence>
<feature type="chain" id="PRO_5003348724" description="VWFA domain-containing protein" evidence="7">
    <location>
        <begin position="19"/>
        <end position="234"/>
    </location>
</feature>
<dbReference type="CDD" id="cd00054">
    <property type="entry name" value="EGF_CA"/>
    <property type="match status" value="1"/>
</dbReference>
<dbReference type="SMART" id="SM00327">
    <property type="entry name" value="VWA"/>
    <property type="match status" value="1"/>
</dbReference>
<keyword evidence="11" id="KW-1185">Reference proteome</keyword>
<evidence type="ECO:0000256" key="3">
    <source>
        <dbReference type="ARBA" id="ARBA00022737"/>
    </source>
</evidence>
<dbReference type="InParanoid" id="F7BII5"/>
<dbReference type="InterPro" id="IPR002035">
    <property type="entry name" value="VWF_A"/>
</dbReference>
<dbReference type="Proteomes" id="UP000008144">
    <property type="component" value="Chromosome 6"/>
</dbReference>
<sequence length="234" mass="24774">MQAYIWGLVFLSVSLSLATSIAVNQCTSNPCINNAVCSSLAAGYECICSGAYIGRDCSKISCKKATTVADILLVLDESGTVSRTEYKDATNWIAQVLTAFKSNLEAGGIHMGLIGFSFAGDQTKVKIPLSTAVYDTLKTQINNLEKTTQHGPTYIGYAINVAVEHFSSNGRNGVPKTMILLTDGRATDSEAISPAVKKAVAAGITIISVGIGTQYNSDQLLQIARDPSRVIIAN</sequence>
<evidence type="ECO:0000256" key="6">
    <source>
        <dbReference type="PROSITE-ProRule" id="PRU00076"/>
    </source>
</evidence>